<dbReference type="Gene3D" id="2.40.128.20">
    <property type="match status" value="1"/>
</dbReference>
<dbReference type="OrthoDB" id="6615450at2759"/>
<accession>A0A6J0BUN6</accession>
<keyword evidence="2" id="KW-1185">Reference proteome</keyword>
<dbReference type="GeneID" id="107223040"/>
<feature type="chain" id="PRO_5026729529" evidence="1">
    <location>
        <begin position="28"/>
        <end position="258"/>
    </location>
</feature>
<dbReference type="InParanoid" id="A0A6J0BUN6"/>
<evidence type="ECO:0000313" key="3">
    <source>
        <dbReference type="RefSeq" id="XP_015518094.1"/>
    </source>
</evidence>
<feature type="signal peptide" evidence="1">
    <location>
        <begin position="1"/>
        <end position="27"/>
    </location>
</feature>
<dbReference type="InterPro" id="IPR012674">
    <property type="entry name" value="Calycin"/>
</dbReference>
<dbReference type="RefSeq" id="XP_015518094.1">
    <property type="nucleotide sequence ID" value="XM_015662608.2"/>
</dbReference>
<dbReference type="SUPFAM" id="SSF50814">
    <property type="entry name" value="Lipocalins"/>
    <property type="match status" value="1"/>
</dbReference>
<dbReference type="AlphaFoldDB" id="A0A6J0BUN6"/>
<dbReference type="KEGG" id="nlo:107223040"/>
<dbReference type="Proteomes" id="UP000829291">
    <property type="component" value="Chromosome 5"/>
</dbReference>
<evidence type="ECO:0000313" key="2">
    <source>
        <dbReference type="Proteomes" id="UP000829291"/>
    </source>
</evidence>
<sequence length="258" mass="28755">MHCKSFPHRVSIIILITVIATIHDSSSKTTDQATDTTTVMAECPDFNPQNSLNWTQIEGQWYAVEVVKHKFEKFGPMTSGRVFVKTCPVINLRFTGSGDGWTHRSLRLLWTEDAGNLDYSFYVPSNVKPGKWKSKDKQNGTLLAKGYVQFVGDVQVMKATESHLALTFCSTTADNQLYTVILSRGRELPLEEIRSIEILLSINKGLNNIMIKQTCANSGSRDHRFSVYTLSALAVFTILVTVSHTAIAQAANFNCCIL</sequence>
<organism evidence="3">
    <name type="scientific">Neodiprion lecontei</name>
    <name type="common">Redheaded pine sawfly</name>
    <dbReference type="NCBI Taxonomy" id="441921"/>
    <lineage>
        <taxon>Eukaryota</taxon>
        <taxon>Metazoa</taxon>
        <taxon>Ecdysozoa</taxon>
        <taxon>Arthropoda</taxon>
        <taxon>Hexapoda</taxon>
        <taxon>Insecta</taxon>
        <taxon>Pterygota</taxon>
        <taxon>Neoptera</taxon>
        <taxon>Endopterygota</taxon>
        <taxon>Hymenoptera</taxon>
        <taxon>Tenthredinoidea</taxon>
        <taxon>Diprionidae</taxon>
        <taxon>Diprioninae</taxon>
        <taxon>Neodiprion</taxon>
    </lineage>
</organism>
<gene>
    <name evidence="3" type="primary">LOC107223040</name>
</gene>
<keyword evidence="1" id="KW-0732">Signal</keyword>
<reference evidence="3" key="1">
    <citation type="submission" date="2025-08" db="UniProtKB">
        <authorList>
            <consortium name="RefSeq"/>
        </authorList>
    </citation>
    <scope>IDENTIFICATION</scope>
    <source>
        <tissue evidence="3">Thorax and Abdomen</tissue>
    </source>
</reference>
<protein>
    <submittedName>
        <fullName evidence="3">Uncharacterized protein LOC107223040</fullName>
    </submittedName>
</protein>
<evidence type="ECO:0000256" key="1">
    <source>
        <dbReference type="SAM" id="SignalP"/>
    </source>
</evidence>
<name>A0A6J0BUN6_NEOLC</name>
<proteinExistence type="predicted"/>